<dbReference type="InterPro" id="IPR016024">
    <property type="entry name" value="ARM-type_fold"/>
</dbReference>
<evidence type="ECO:0000256" key="2">
    <source>
        <dbReference type="ARBA" id="ARBA00009049"/>
    </source>
</evidence>
<evidence type="ECO:0000256" key="3">
    <source>
        <dbReference type="ARBA" id="ARBA00022490"/>
    </source>
</evidence>
<dbReference type="AlphaFoldDB" id="A0A8B8GBD9"/>
<name>A0A8B8GBD9_9HEMI</name>
<evidence type="ECO:0000256" key="4">
    <source>
        <dbReference type="ARBA" id="ARBA00022658"/>
    </source>
</evidence>
<keyword evidence="3" id="KW-0963">Cytoplasm</keyword>
<sequence length="535" mass="61326">MLSEINAAIKQNNFQQVKILVEAINEEHKNTFNFNSFHANNTFKELWECMFLCLTVDSSKSIYKQCLTCIRLLSRDKTHLNEIITENHVNILLQCANLVEDSLCILITTENTDVIVEGLKCLCNIVYNCNVAQEVCCSNKTVDCIILRLRTYFEQNIPYVIKYFDIKLLFLLTAFNKNIRIKITKELHGLTYLMEVLDNILRETIEDASKNNPSNLQEENVSLSCEILKTLFNLTVIPNNETPEEDDYSIWIRLISILRDLLVTSTFVPSFQDNIVCNVVNLLTNVPPTCLDQLLIKSHWCDVDALKVILNFLDDRLSNTENPLYENISPVLMVLLKGSRSIAKFRCEVRQQILPPLKDVINRPEQGNTLRNKLCRLLTIPNVSLRDLVAELLFVLCKENVGRMIKYTGFGNAAGLFANRGLLCKTSNPDYSSDSEDSDTEEYLRYKDQINPVLGCYEPPKPNPFECMSVEQQEHEVMQLVSKMDKLTREGVIQPCKIGDDGRPQPIEHVLQLQEELMNHFSNIKNKDGLDDESN</sequence>
<dbReference type="PANTHER" id="PTHR12425:SF5">
    <property type="entry name" value="SYNEMBRYN"/>
    <property type="match status" value="1"/>
</dbReference>
<comment type="subcellular location">
    <subcellularLocation>
        <location evidence="1">Cytoplasm</location>
        <location evidence="1">Cell cortex</location>
    </subcellularLocation>
</comment>
<dbReference type="InterPro" id="IPR019318">
    <property type="entry name" value="Gua_nucleotide_exch_fac_Ric8"/>
</dbReference>
<accession>A0A8B8GBD9</accession>
<evidence type="ECO:0000313" key="6">
    <source>
        <dbReference type="Proteomes" id="UP000694846"/>
    </source>
</evidence>
<dbReference type="RefSeq" id="XP_025420534.1">
    <property type="nucleotide sequence ID" value="XM_025564749.1"/>
</dbReference>
<dbReference type="GeneID" id="112690688"/>
<dbReference type="PANTHER" id="PTHR12425">
    <property type="entry name" value="SYNEMBRYN"/>
    <property type="match status" value="1"/>
</dbReference>
<dbReference type="SUPFAM" id="SSF48371">
    <property type="entry name" value="ARM repeat"/>
    <property type="match status" value="1"/>
</dbReference>
<gene>
    <name evidence="7" type="primary">LOC112690688</name>
</gene>
<dbReference type="InterPro" id="IPR008376">
    <property type="entry name" value="Chaperone_Ric-8_A/B"/>
</dbReference>
<dbReference type="GO" id="GO:0005085">
    <property type="term" value="F:guanyl-nucleotide exchange factor activity"/>
    <property type="evidence" value="ECO:0007669"/>
    <property type="project" value="UniProtKB-KW"/>
</dbReference>
<protein>
    <submittedName>
        <fullName evidence="7">Synembryn</fullName>
    </submittedName>
</protein>
<organism evidence="6 7">
    <name type="scientific">Sipha flava</name>
    <name type="common">yellow sugarcane aphid</name>
    <dbReference type="NCBI Taxonomy" id="143950"/>
    <lineage>
        <taxon>Eukaryota</taxon>
        <taxon>Metazoa</taxon>
        <taxon>Ecdysozoa</taxon>
        <taxon>Arthropoda</taxon>
        <taxon>Hexapoda</taxon>
        <taxon>Insecta</taxon>
        <taxon>Pterygota</taxon>
        <taxon>Neoptera</taxon>
        <taxon>Paraneoptera</taxon>
        <taxon>Hemiptera</taxon>
        <taxon>Sternorrhyncha</taxon>
        <taxon>Aphidomorpha</taxon>
        <taxon>Aphidoidea</taxon>
        <taxon>Aphididae</taxon>
        <taxon>Sipha</taxon>
    </lineage>
</organism>
<dbReference type="Gene3D" id="1.25.10.10">
    <property type="entry name" value="Leucine-rich Repeat Variant"/>
    <property type="match status" value="1"/>
</dbReference>
<dbReference type="PRINTS" id="PR01802">
    <property type="entry name" value="SYNEMBRYN"/>
</dbReference>
<keyword evidence="6" id="KW-1185">Reference proteome</keyword>
<evidence type="ECO:0000256" key="5">
    <source>
        <dbReference type="ARBA" id="ARBA00023186"/>
    </source>
</evidence>
<dbReference type="CTD" id="60626"/>
<dbReference type="GO" id="GO:0005938">
    <property type="term" value="C:cell cortex"/>
    <property type="evidence" value="ECO:0007669"/>
    <property type="project" value="UniProtKB-SubCell"/>
</dbReference>
<evidence type="ECO:0000313" key="7">
    <source>
        <dbReference type="RefSeq" id="XP_025420534.1"/>
    </source>
</evidence>
<evidence type="ECO:0000256" key="1">
    <source>
        <dbReference type="ARBA" id="ARBA00004544"/>
    </source>
</evidence>
<dbReference type="Pfam" id="PF10165">
    <property type="entry name" value="Ric8"/>
    <property type="match status" value="1"/>
</dbReference>
<dbReference type="Proteomes" id="UP000694846">
    <property type="component" value="Unplaced"/>
</dbReference>
<keyword evidence="5" id="KW-0143">Chaperone</keyword>
<keyword evidence="4" id="KW-0344">Guanine-nucleotide releasing factor</keyword>
<comment type="similarity">
    <text evidence="2">Belongs to the synembryn family.</text>
</comment>
<reference evidence="7" key="1">
    <citation type="submission" date="2025-08" db="UniProtKB">
        <authorList>
            <consortium name="RefSeq"/>
        </authorList>
    </citation>
    <scope>IDENTIFICATION</scope>
    <source>
        <tissue evidence="7">Whole body</tissue>
    </source>
</reference>
<dbReference type="OrthoDB" id="5585685at2759"/>
<dbReference type="GO" id="GO:0001965">
    <property type="term" value="F:G-protein alpha-subunit binding"/>
    <property type="evidence" value="ECO:0007669"/>
    <property type="project" value="TreeGrafter"/>
</dbReference>
<dbReference type="InterPro" id="IPR011989">
    <property type="entry name" value="ARM-like"/>
</dbReference>
<dbReference type="GO" id="GO:0007186">
    <property type="term" value="P:G protein-coupled receptor signaling pathway"/>
    <property type="evidence" value="ECO:0007669"/>
    <property type="project" value="TreeGrafter"/>
</dbReference>
<proteinExistence type="inferred from homology"/>